<feature type="transmembrane region" description="Helical" evidence="6">
    <location>
        <begin position="7"/>
        <end position="25"/>
    </location>
</feature>
<keyword evidence="2" id="KW-1003">Cell membrane</keyword>
<feature type="transmembrane region" description="Helical" evidence="6">
    <location>
        <begin position="336"/>
        <end position="358"/>
    </location>
</feature>
<dbReference type="Proteomes" id="UP000570361">
    <property type="component" value="Unassembled WGS sequence"/>
</dbReference>
<dbReference type="GO" id="GO:0005886">
    <property type="term" value="C:plasma membrane"/>
    <property type="evidence" value="ECO:0007669"/>
    <property type="project" value="UniProtKB-SubCell"/>
</dbReference>
<feature type="transmembrane region" description="Helical" evidence="6">
    <location>
        <begin position="727"/>
        <end position="747"/>
    </location>
</feature>
<feature type="domain" description="ABC3 transporter permease C-terminal" evidence="7">
    <location>
        <begin position="247"/>
        <end position="361"/>
    </location>
</feature>
<feature type="transmembrane region" description="Helical" evidence="6">
    <location>
        <begin position="294"/>
        <end position="316"/>
    </location>
</feature>
<keyword evidence="10" id="KW-1185">Reference proteome</keyword>
<keyword evidence="3 6" id="KW-0812">Transmembrane</keyword>
<dbReference type="AlphaFoldDB" id="A0A7W5AVP8"/>
<evidence type="ECO:0000313" key="10">
    <source>
        <dbReference type="Proteomes" id="UP000570361"/>
    </source>
</evidence>
<feature type="transmembrane region" description="Helical" evidence="6">
    <location>
        <begin position="243"/>
        <end position="264"/>
    </location>
</feature>
<evidence type="ECO:0000259" key="7">
    <source>
        <dbReference type="Pfam" id="PF02687"/>
    </source>
</evidence>
<feature type="transmembrane region" description="Helical" evidence="6">
    <location>
        <begin position="634"/>
        <end position="654"/>
    </location>
</feature>
<feature type="transmembrane region" description="Helical" evidence="6">
    <location>
        <begin position="682"/>
        <end position="707"/>
    </location>
</feature>
<evidence type="ECO:0000313" key="9">
    <source>
        <dbReference type="EMBL" id="MBB3109669.1"/>
    </source>
</evidence>
<dbReference type="PANTHER" id="PTHR30287">
    <property type="entry name" value="MEMBRANE COMPONENT OF PREDICTED ABC SUPERFAMILY METABOLITE UPTAKE TRANSPORTER"/>
    <property type="match status" value="1"/>
</dbReference>
<evidence type="ECO:0000256" key="2">
    <source>
        <dbReference type="ARBA" id="ARBA00022475"/>
    </source>
</evidence>
<dbReference type="Pfam" id="PF12704">
    <property type="entry name" value="MacB_PCD"/>
    <property type="match status" value="1"/>
</dbReference>
<keyword evidence="4 6" id="KW-1133">Transmembrane helix</keyword>
<evidence type="ECO:0000256" key="5">
    <source>
        <dbReference type="ARBA" id="ARBA00023136"/>
    </source>
</evidence>
<protein>
    <submittedName>
        <fullName evidence="9">Putative ABC transport system permease protein</fullName>
    </submittedName>
</protein>
<keyword evidence="5 6" id="KW-0472">Membrane</keyword>
<feature type="domain" description="MacB-like periplasmic core" evidence="8">
    <location>
        <begin position="12"/>
        <end position="212"/>
    </location>
</feature>
<evidence type="ECO:0000256" key="1">
    <source>
        <dbReference type="ARBA" id="ARBA00004651"/>
    </source>
</evidence>
<feature type="domain" description="ABC3 transporter permease C-terminal" evidence="7">
    <location>
        <begin position="638"/>
        <end position="754"/>
    </location>
</feature>
<comment type="subcellular location">
    <subcellularLocation>
        <location evidence="1">Cell membrane</location>
        <topology evidence="1">Multi-pass membrane protein</topology>
    </subcellularLocation>
</comment>
<evidence type="ECO:0000259" key="8">
    <source>
        <dbReference type="Pfam" id="PF12704"/>
    </source>
</evidence>
<evidence type="ECO:0000256" key="4">
    <source>
        <dbReference type="ARBA" id="ARBA00022989"/>
    </source>
</evidence>
<comment type="caution">
    <text evidence="9">The sequence shown here is derived from an EMBL/GenBank/DDBJ whole genome shotgun (WGS) entry which is preliminary data.</text>
</comment>
<proteinExistence type="predicted"/>
<reference evidence="9 10" key="1">
    <citation type="submission" date="2020-08" db="EMBL/GenBank/DDBJ databases">
        <title>Genomic Encyclopedia of Type Strains, Phase III (KMG-III): the genomes of soil and plant-associated and newly described type strains.</title>
        <authorList>
            <person name="Whitman W."/>
        </authorList>
    </citation>
    <scope>NUCLEOTIDE SEQUENCE [LARGE SCALE GENOMIC DNA]</scope>
    <source>
        <strain evidence="9 10">CECT 5862</strain>
    </source>
</reference>
<accession>A0A7W5AVP8</accession>
<dbReference type="Pfam" id="PF02687">
    <property type="entry name" value="FtsX"/>
    <property type="match status" value="2"/>
</dbReference>
<evidence type="ECO:0000256" key="3">
    <source>
        <dbReference type="ARBA" id="ARBA00022692"/>
    </source>
</evidence>
<name>A0A7W5AVP8_9BACL</name>
<organism evidence="9 10">
    <name type="scientific">Paenibacillus phyllosphaerae</name>
    <dbReference type="NCBI Taxonomy" id="274593"/>
    <lineage>
        <taxon>Bacteria</taxon>
        <taxon>Bacillati</taxon>
        <taxon>Bacillota</taxon>
        <taxon>Bacilli</taxon>
        <taxon>Bacillales</taxon>
        <taxon>Paenibacillaceae</taxon>
        <taxon>Paenibacillus</taxon>
    </lineage>
</organism>
<dbReference type="EMBL" id="JACHXK010000003">
    <property type="protein sequence ID" value="MBB3109669.1"/>
    <property type="molecule type" value="Genomic_DNA"/>
</dbReference>
<dbReference type="InterPro" id="IPR038766">
    <property type="entry name" value="Membrane_comp_ABC_pdt"/>
</dbReference>
<gene>
    <name evidence="9" type="ORF">FHS18_001732</name>
</gene>
<dbReference type="InterPro" id="IPR025857">
    <property type="entry name" value="MacB_PCD"/>
</dbReference>
<sequence>MKQSIGQWIALVLVVAVGAFFYAGLSTYSNQLRDYTHAYFEKHHLSDLHVYYSKITKDEAALLSKIDGVQRIEGRYTFETTQSFEEDQAALTIHSIPEPNTINTPSLTEGRIPSHAGELLLDAHYAQEHGYHVGDPIRLTMNKHESTFIISGLGENVEYAKKNEIQDHRTEGFAYTTEDTAADIAGGPFYNELLVEAREGYDIGRLGQAIEQQSAHLPCMNQVSKERTFSYSQLSQTIYNNKLMSSVIPLLLFAIAAIILYLAMSRLIDSERHQIGVMKALGVKNRSIMFHYMGYPLLIGIVGSILGCVLANWIFIPFVTTSNARAYALPGITFSISLISFLPPILISSSFGMLACYLSGRRIVSERAAQAMHPKPPKKSKKLLIERVPWIWQRLPYTYKLISRNMMLNKPRALASSIGVIASTALLITAFGTQNALLQVARQAEEVYSYDLKVDYKPGAPTQSVVIPPGVQHSYWLSSYPVAFVQGDELENATLTVTEPGNRLIHFFDRDGQLLNLDDSGVLVPQSYADKYNIEEGDTIHLQFETTEMRHKTVAMKVIQLTSQYSSPAFYCTPAYLEGLGIDYRPASLVVQAEQGADLNTIRNVFEQDERVAGLADRQDLKESAQYIVQQNQFVFVLFILCAAILSFGAMYTISSINIYERNRELATLKVLGYPKNKIYRLIFLENIILTTFAILVALPVGSYAYTFVIQALSSSHQQIPNQLNEWMLLLSVIVAYALTFLSNVLLRRKVTGIHMLAALKGFE</sequence>
<evidence type="ECO:0000256" key="6">
    <source>
        <dbReference type="SAM" id="Phobius"/>
    </source>
</evidence>
<dbReference type="InterPro" id="IPR003838">
    <property type="entry name" value="ABC3_permease_C"/>
</dbReference>
<dbReference type="PANTHER" id="PTHR30287:SF1">
    <property type="entry name" value="INNER MEMBRANE PROTEIN"/>
    <property type="match status" value="1"/>
</dbReference>